<comment type="catalytic activity">
    <reaction evidence="7">
        <text>O-phospho-L-seryl-[protein] + H2O = L-seryl-[protein] + phosphate</text>
        <dbReference type="Rhea" id="RHEA:20629"/>
        <dbReference type="Rhea" id="RHEA-COMP:9863"/>
        <dbReference type="Rhea" id="RHEA-COMP:11604"/>
        <dbReference type="ChEBI" id="CHEBI:15377"/>
        <dbReference type="ChEBI" id="CHEBI:29999"/>
        <dbReference type="ChEBI" id="CHEBI:43474"/>
        <dbReference type="ChEBI" id="CHEBI:83421"/>
        <dbReference type="EC" id="3.1.3.16"/>
    </reaction>
</comment>
<keyword evidence="3" id="KW-0479">Metal-binding</keyword>
<evidence type="ECO:0000256" key="5">
    <source>
        <dbReference type="ARBA" id="ARBA00022842"/>
    </source>
</evidence>
<dbReference type="EnsemblProtists" id="PYU1_T013938">
    <property type="protein sequence ID" value="PYU1_T013938"/>
    <property type="gene ID" value="PYU1_G013909"/>
</dbReference>
<evidence type="ECO:0000256" key="4">
    <source>
        <dbReference type="ARBA" id="ARBA00022801"/>
    </source>
</evidence>
<keyword evidence="6" id="KW-0904">Protein phosphatase</keyword>
<dbReference type="FunFam" id="3.40.50.1000:FF:000192">
    <property type="entry name" value="CTD small phosphatase-like protein"/>
    <property type="match status" value="1"/>
</dbReference>
<evidence type="ECO:0000256" key="2">
    <source>
        <dbReference type="ARBA" id="ARBA00013081"/>
    </source>
</evidence>
<evidence type="ECO:0000259" key="10">
    <source>
        <dbReference type="PROSITE" id="PS50969"/>
    </source>
</evidence>
<evidence type="ECO:0000256" key="3">
    <source>
        <dbReference type="ARBA" id="ARBA00022723"/>
    </source>
</evidence>
<dbReference type="InterPro" id="IPR036412">
    <property type="entry name" value="HAD-like_sf"/>
</dbReference>
<dbReference type="STRING" id="431595.K3X9N9"/>
<feature type="region of interest" description="Disordered" evidence="9">
    <location>
        <begin position="1"/>
        <end position="61"/>
    </location>
</feature>
<comment type="cofactor">
    <cofactor evidence="1">
        <name>Mg(2+)</name>
        <dbReference type="ChEBI" id="CHEBI:18420"/>
    </cofactor>
</comment>
<dbReference type="VEuPathDB" id="FungiDB:PYU1_G013909"/>
<evidence type="ECO:0000256" key="7">
    <source>
        <dbReference type="ARBA" id="ARBA00047761"/>
    </source>
</evidence>
<dbReference type="InParanoid" id="K3X9N9"/>
<dbReference type="eggNOG" id="KOG1605">
    <property type="taxonomic scope" value="Eukaryota"/>
</dbReference>
<dbReference type="SMART" id="SM00577">
    <property type="entry name" value="CPDc"/>
    <property type="match status" value="1"/>
</dbReference>
<keyword evidence="4" id="KW-0378">Hydrolase</keyword>
<dbReference type="EMBL" id="GL376578">
    <property type="status" value="NOT_ANNOTATED_CDS"/>
    <property type="molecule type" value="Genomic_DNA"/>
</dbReference>
<dbReference type="CDD" id="cd07521">
    <property type="entry name" value="HAD_FCP1-like"/>
    <property type="match status" value="1"/>
</dbReference>
<organism evidence="11 12">
    <name type="scientific">Globisporangium ultimum (strain ATCC 200006 / CBS 805.95 / DAOM BR144)</name>
    <name type="common">Pythium ultimum</name>
    <dbReference type="NCBI Taxonomy" id="431595"/>
    <lineage>
        <taxon>Eukaryota</taxon>
        <taxon>Sar</taxon>
        <taxon>Stramenopiles</taxon>
        <taxon>Oomycota</taxon>
        <taxon>Peronosporomycetes</taxon>
        <taxon>Pythiales</taxon>
        <taxon>Pythiaceae</taxon>
        <taxon>Globisporangium</taxon>
    </lineage>
</organism>
<evidence type="ECO:0000256" key="1">
    <source>
        <dbReference type="ARBA" id="ARBA00001946"/>
    </source>
</evidence>
<evidence type="ECO:0000256" key="8">
    <source>
        <dbReference type="ARBA" id="ARBA00048336"/>
    </source>
</evidence>
<dbReference type="AlphaFoldDB" id="K3X9N9"/>
<dbReference type="InterPro" id="IPR004274">
    <property type="entry name" value="FCP1_dom"/>
</dbReference>
<proteinExistence type="predicted"/>
<keyword evidence="12" id="KW-1185">Reference proteome</keyword>
<sequence length="353" mass="38654">MTSTMKAKTQANTSGSTSSLKTDVPKQGGLFQTVVFSRKNTSHGPDGDIRSAAKGSPTKKALADLSPNPLASIVHQADRNGKQATALTTTTGARASTAQSPRQGQRGESDSVSNQGGGGQGSFRNLFANIWSALGISEQQAAAQKASTKGSGGNAKSMGLSRNVVELRKSVLPPAHPQDASKKCLVLDLDETLVHSSFKPTLNPDYIIPVDIDGTVHQVYVCKRPGAEEFLVEMAKHYEIVIYTASLSKYADPLLDRLDPEKTIRFRLFREHCVQYEGNYVKDLSLLDRDITQTIIIDNSPMSYLFHPRNAIGCSSFIDDMNDRELDSISRFLVDIRDIEDVRNQLHTWDAHY</sequence>
<evidence type="ECO:0000313" key="11">
    <source>
        <dbReference type="EnsemblProtists" id="PYU1_T013938"/>
    </source>
</evidence>
<reference evidence="12" key="2">
    <citation type="submission" date="2010-04" db="EMBL/GenBank/DDBJ databases">
        <authorList>
            <person name="Buell R."/>
            <person name="Hamilton J."/>
            <person name="Hostetler J."/>
        </authorList>
    </citation>
    <scope>NUCLEOTIDE SEQUENCE [LARGE SCALE GENOMIC DNA]</scope>
    <source>
        <strain evidence="12">DAOM:BR144</strain>
    </source>
</reference>
<dbReference type="OMA" id="IDNAPMS"/>
<dbReference type="InterPro" id="IPR023214">
    <property type="entry name" value="HAD_sf"/>
</dbReference>
<feature type="domain" description="FCP1 homology" evidence="10">
    <location>
        <begin position="178"/>
        <end position="336"/>
    </location>
</feature>
<evidence type="ECO:0000313" key="12">
    <source>
        <dbReference type="Proteomes" id="UP000019132"/>
    </source>
</evidence>
<keyword evidence="5" id="KW-0460">Magnesium</keyword>
<feature type="compositionally biased region" description="Polar residues" evidence="9">
    <location>
        <begin position="1"/>
        <end position="21"/>
    </location>
</feature>
<dbReference type="Gene3D" id="3.40.50.1000">
    <property type="entry name" value="HAD superfamily/HAD-like"/>
    <property type="match status" value="1"/>
</dbReference>
<dbReference type="PROSITE" id="PS50969">
    <property type="entry name" value="FCP1"/>
    <property type="match status" value="1"/>
</dbReference>
<dbReference type="InterPro" id="IPR050365">
    <property type="entry name" value="TIM50"/>
</dbReference>
<dbReference type="SUPFAM" id="SSF56784">
    <property type="entry name" value="HAD-like"/>
    <property type="match status" value="1"/>
</dbReference>
<dbReference type="Pfam" id="PF03031">
    <property type="entry name" value="NIF"/>
    <property type="match status" value="1"/>
</dbReference>
<evidence type="ECO:0000256" key="6">
    <source>
        <dbReference type="ARBA" id="ARBA00022912"/>
    </source>
</evidence>
<protein>
    <recommendedName>
        <fullName evidence="2">protein-serine/threonine phosphatase</fullName>
        <ecNumber evidence="2">3.1.3.16</ecNumber>
    </recommendedName>
</protein>
<dbReference type="HOGENOM" id="CLU_020262_4_0_1"/>
<feature type="compositionally biased region" description="Polar residues" evidence="9">
    <location>
        <begin position="34"/>
        <end position="43"/>
    </location>
</feature>
<dbReference type="EC" id="3.1.3.16" evidence="2"/>
<name>K3X9N9_GLOUD</name>
<dbReference type="InterPro" id="IPR011948">
    <property type="entry name" value="Dullard_phosphatase"/>
</dbReference>
<dbReference type="GO" id="GO:0004722">
    <property type="term" value="F:protein serine/threonine phosphatase activity"/>
    <property type="evidence" value="ECO:0007669"/>
    <property type="project" value="UniProtKB-EC"/>
</dbReference>
<reference evidence="11" key="3">
    <citation type="submission" date="2015-02" db="UniProtKB">
        <authorList>
            <consortium name="EnsemblProtists"/>
        </authorList>
    </citation>
    <scope>IDENTIFICATION</scope>
    <source>
        <strain evidence="11">DAOM BR144</strain>
    </source>
</reference>
<evidence type="ECO:0000256" key="9">
    <source>
        <dbReference type="SAM" id="MobiDB-lite"/>
    </source>
</evidence>
<dbReference type="PANTHER" id="PTHR12210">
    <property type="entry name" value="DULLARD PROTEIN PHOSPHATASE"/>
    <property type="match status" value="1"/>
</dbReference>
<accession>K3X9N9</accession>
<dbReference type="Proteomes" id="UP000019132">
    <property type="component" value="Unassembled WGS sequence"/>
</dbReference>
<dbReference type="GO" id="GO:0046872">
    <property type="term" value="F:metal ion binding"/>
    <property type="evidence" value="ECO:0007669"/>
    <property type="project" value="UniProtKB-KW"/>
</dbReference>
<comment type="catalytic activity">
    <reaction evidence="8">
        <text>O-phospho-L-threonyl-[protein] + H2O = L-threonyl-[protein] + phosphate</text>
        <dbReference type="Rhea" id="RHEA:47004"/>
        <dbReference type="Rhea" id="RHEA-COMP:11060"/>
        <dbReference type="Rhea" id="RHEA-COMP:11605"/>
        <dbReference type="ChEBI" id="CHEBI:15377"/>
        <dbReference type="ChEBI" id="CHEBI:30013"/>
        <dbReference type="ChEBI" id="CHEBI:43474"/>
        <dbReference type="ChEBI" id="CHEBI:61977"/>
        <dbReference type="EC" id="3.1.3.16"/>
    </reaction>
</comment>
<reference evidence="12" key="1">
    <citation type="journal article" date="2010" name="Genome Biol.">
        <title>Genome sequence of the necrotrophic plant pathogen Pythium ultimum reveals original pathogenicity mechanisms and effector repertoire.</title>
        <authorList>
            <person name="Levesque C.A."/>
            <person name="Brouwer H."/>
            <person name="Cano L."/>
            <person name="Hamilton J.P."/>
            <person name="Holt C."/>
            <person name="Huitema E."/>
            <person name="Raffaele S."/>
            <person name="Robideau G.P."/>
            <person name="Thines M."/>
            <person name="Win J."/>
            <person name="Zerillo M.M."/>
            <person name="Beakes G.W."/>
            <person name="Boore J.L."/>
            <person name="Busam D."/>
            <person name="Dumas B."/>
            <person name="Ferriera S."/>
            <person name="Fuerstenberg S.I."/>
            <person name="Gachon C.M."/>
            <person name="Gaulin E."/>
            <person name="Govers F."/>
            <person name="Grenville-Briggs L."/>
            <person name="Horner N."/>
            <person name="Hostetler J."/>
            <person name="Jiang R.H."/>
            <person name="Johnson J."/>
            <person name="Krajaejun T."/>
            <person name="Lin H."/>
            <person name="Meijer H.J."/>
            <person name="Moore B."/>
            <person name="Morris P."/>
            <person name="Phuntmart V."/>
            <person name="Puiu D."/>
            <person name="Shetty J."/>
            <person name="Stajich J.E."/>
            <person name="Tripathy S."/>
            <person name="Wawra S."/>
            <person name="van West P."/>
            <person name="Whitty B.R."/>
            <person name="Coutinho P.M."/>
            <person name="Henrissat B."/>
            <person name="Martin F."/>
            <person name="Thomas P.D."/>
            <person name="Tyler B.M."/>
            <person name="De Vries R.P."/>
            <person name="Kamoun S."/>
            <person name="Yandell M."/>
            <person name="Tisserat N."/>
            <person name="Buell C.R."/>
        </authorList>
    </citation>
    <scope>NUCLEOTIDE SEQUENCE</scope>
    <source>
        <strain evidence="12">DAOM:BR144</strain>
    </source>
</reference>
<feature type="compositionally biased region" description="Low complexity" evidence="9">
    <location>
        <begin position="87"/>
        <end position="98"/>
    </location>
</feature>
<feature type="region of interest" description="Disordered" evidence="9">
    <location>
        <begin position="87"/>
        <end position="119"/>
    </location>
</feature>
<dbReference type="NCBIfam" id="TIGR02251">
    <property type="entry name" value="HIF-SF_euk"/>
    <property type="match status" value="1"/>
</dbReference>